<organism evidence="3 4">
    <name type="scientific">Streptomyces zhaozhouensis</name>
    <dbReference type="NCBI Taxonomy" id="1300267"/>
    <lineage>
        <taxon>Bacteria</taxon>
        <taxon>Bacillati</taxon>
        <taxon>Actinomycetota</taxon>
        <taxon>Actinomycetes</taxon>
        <taxon>Kitasatosporales</taxon>
        <taxon>Streptomycetaceae</taxon>
        <taxon>Streptomyces</taxon>
    </lineage>
</organism>
<feature type="region of interest" description="Disordered" evidence="1">
    <location>
        <begin position="1"/>
        <end position="29"/>
    </location>
</feature>
<gene>
    <name evidence="3" type="ORF">SAMN06297387_12720</name>
</gene>
<keyword evidence="2" id="KW-1133">Transmembrane helix</keyword>
<evidence type="ECO:0000256" key="1">
    <source>
        <dbReference type="SAM" id="MobiDB-lite"/>
    </source>
</evidence>
<keyword evidence="2" id="KW-0472">Membrane</keyword>
<accession>A0A286E780</accession>
<proteinExistence type="predicted"/>
<dbReference type="InterPro" id="IPR045428">
    <property type="entry name" value="EACC1"/>
</dbReference>
<sequence length="163" mass="17283">MRNGGSRGERHAAPPRSWHHQGEAEQPEFGHLGVGVRVRIRVAAGEDGARELASLRRWLEAEAGLRGTVDVERRPVGAGEMGALADTLTVAVGAGGVVTVLAGSLSGWLRQRRSDVRVDITASDGRRVSVTARRVRDAPALIENVLAAERESRDGDGAPRGAD</sequence>
<dbReference type="AlphaFoldDB" id="A0A286E780"/>
<dbReference type="Proteomes" id="UP000219072">
    <property type="component" value="Unassembled WGS sequence"/>
</dbReference>
<protein>
    <submittedName>
        <fullName evidence="3">Uncharacterized protein</fullName>
    </submittedName>
</protein>
<evidence type="ECO:0000256" key="2">
    <source>
        <dbReference type="SAM" id="Phobius"/>
    </source>
</evidence>
<keyword evidence="4" id="KW-1185">Reference proteome</keyword>
<feature type="transmembrane region" description="Helical" evidence="2">
    <location>
        <begin position="88"/>
        <end position="109"/>
    </location>
</feature>
<dbReference type="Pfam" id="PF19953">
    <property type="entry name" value="EACC1"/>
    <property type="match status" value="1"/>
</dbReference>
<dbReference type="EMBL" id="OCNE01000027">
    <property type="protein sequence ID" value="SOD66767.1"/>
    <property type="molecule type" value="Genomic_DNA"/>
</dbReference>
<name>A0A286E780_9ACTN</name>
<evidence type="ECO:0000313" key="3">
    <source>
        <dbReference type="EMBL" id="SOD66767.1"/>
    </source>
</evidence>
<keyword evidence="2" id="KW-0812">Transmembrane</keyword>
<evidence type="ECO:0000313" key="4">
    <source>
        <dbReference type="Proteomes" id="UP000219072"/>
    </source>
</evidence>
<reference evidence="3 4" key="1">
    <citation type="submission" date="2017-09" db="EMBL/GenBank/DDBJ databases">
        <authorList>
            <person name="Ehlers B."/>
            <person name="Leendertz F.H."/>
        </authorList>
    </citation>
    <scope>NUCLEOTIDE SEQUENCE [LARGE SCALE GENOMIC DNA]</scope>
    <source>
        <strain evidence="3 4">CGMCC 4.7095</strain>
    </source>
</reference>